<sequence>MAARLRSLRRARPMLIQSSLTVTLAPAHRALYARMPFVNLTLPPRTTGSDAPASNVCVQPWPPDRVRWATHGQRTRLLTLLGRRSTHLLCYAGMCYPLCAQISTALGDVSFNTHNCAISSSALATGTSRAIYVSSLCATSRHAPASLTRAPYPLIPVTDRNVAGPHLRIHVHGFRPVRCSLRLPDAVLEPHAARCRRCKPAPTLQIRVVGDRDT</sequence>
<dbReference type="Proteomes" id="UP000308197">
    <property type="component" value="Unassembled WGS sequence"/>
</dbReference>
<accession>A0A5C3P5K2</accession>
<proteinExistence type="predicted"/>
<dbReference type="AlphaFoldDB" id="A0A5C3P5K2"/>
<dbReference type="InParanoid" id="A0A5C3P5K2"/>
<name>A0A5C3P5K2_9APHY</name>
<protein>
    <submittedName>
        <fullName evidence="1">Uncharacterized protein</fullName>
    </submittedName>
</protein>
<reference evidence="1 2" key="1">
    <citation type="journal article" date="2019" name="Nat. Ecol. Evol.">
        <title>Megaphylogeny resolves global patterns of mushroom evolution.</title>
        <authorList>
            <person name="Varga T."/>
            <person name="Krizsan K."/>
            <person name="Foldi C."/>
            <person name="Dima B."/>
            <person name="Sanchez-Garcia M."/>
            <person name="Sanchez-Ramirez S."/>
            <person name="Szollosi G.J."/>
            <person name="Szarkandi J.G."/>
            <person name="Papp V."/>
            <person name="Albert L."/>
            <person name="Andreopoulos W."/>
            <person name="Angelini C."/>
            <person name="Antonin V."/>
            <person name="Barry K.W."/>
            <person name="Bougher N.L."/>
            <person name="Buchanan P."/>
            <person name="Buyck B."/>
            <person name="Bense V."/>
            <person name="Catcheside P."/>
            <person name="Chovatia M."/>
            <person name="Cooper J."/>
            <person name="Damon W."/>
            <person name="Desjardin D."/>
            <person name="Finy P."/>
            <person name="Geml J."/>
            <person name="Haridas S."/>
            <person name="Hughes K."/>
            <person name="Justo A."/>
            <person name="Karasinski D."/>
            <person name="Kautmanova I."/>
            <person name="Kiss B."/>
            <person name="Kocsube S."/>
            <person name="Kotiranta H."/>
            <person name="LaButti K.M."/>
            <person name="Lechner B.E."/>
            <person name="Liimatainen K."/>
            <person name="Lipzen A."/>
            <person name="Lukacs Z."/>
            <person name="Mihaltcheva S."/>
            <person name="Morgado L.N."/>
            <person name="Niskanen T."/>
            <person name="Noordeloos M.E."/>
            <person name="Ohm R.A."/>
            <person name="Ortiz-Santana B."/>
            <person name="Ovrebo C."/>
            <person name="Racz N."/>
            <person name="Riley R."/>
            <person name="Savchenko A."/>
            <person name="Shiryaev A."/>
            <person name="Soop K."/>
            <person name="Spirin V."/>
            <person name="Szebenyi C."/>
            <person name="Tomsovsky M."/>
            <person name="Tulloss R.E."/>
            <person name="Uehling J."/>
            <person name="Grigoriev I.V."/>
            <person name="Vagvolgyi C."/>
            <person name="Papp T."/>
            <person name="Martin F.M."/>
            <person name="Miettinen O."/>
            <person name="Hibbett D.S."/>
            <person name="Nagy L.G."/>
        </authorList>
    </citation>
    <scope>NUCLEOTIDE SEQUENCE [LARGE SCALE GENOMIC DNA]</scope>
    <source>
        <strain evidence="1 2">HHB13444</strain>
    </source>
</reference>
<keyword evidence="2" id="KW-1185">Reference proteome</keyword>
<evidence type="ECO:0000313" key="2">
    <source>
        <dbReference type="Proteomes" id="UP000308197"/>
    </source>
</evidence>
<evidence type="ECO:0000313" key="1">
    <source>
        <dbReference type="EMBL" id="TFK84751.1"/>
    </source>
</evidence>
<gene>
    <name evidence="1" type="ORF">K466DRAFT_213927</name>
</gene>
<dbReference type="EMBL" id="ML211295">
    <property type="protein sequence ID" value="TFK84751.1"/>
    <property type="molecule type" value="Genomic_DNA"/>
</dbReference>
<organism evidence="1 2">
    <name type="scientific">Polyporus arcularius HHB13444</name>
    <dbReference type="NCBI Taxonomy" id="1314778"/>
    <lineage>
        <taxon>Eukaryota</taxon>
        <taxon>Fungi</taxon>
        <taxon>Dikarya</taxon>
        <taxon>Basidiomycota</taxon>
        <taxon>Agaricomycotina</taxon>
        <taxon>Agaricomycetes</taxon>
        <taxon>Polyporales</taxon>
        <taxon>Polyporaceae</taxon>
        <taxon>Polyporus</taxon>
    </lineage>
</organism>